<proteinExistence type="predicted"/>
<keyword evidence="1" id="KW-1133">Transmembrane helix</keyword>
<evidence type="ECO:0000313" key="2">
    <source>
        <dbReference type="EMBL" id="QFU16244.1"/>
    </source>
</evidence>
<dbReference type="EMBL" id="CP045423">
    <property type="protein sequence ID" value="QFU16244.1"/>
    <property type="molecule type" value="Genomic_DNA"/>
</dbReference>
<evidence type="ECO:0000256" key="1">
    <source>
        <dbReference type="SAM" id="Phobius"/>
    </source>
</evidence>
<keyword evidence="1" id="KW-0812">Transmembrane</keyword>
<protein>
    <recommendedName>
        <fullName evidence="4">Phosphatidylglycerophosphatase</fullName>
    </recommendedName>
</protein>
<feature type="transmembrane region" description="Helical" evidence="1">
    <location>
        <begin position="39"/>
        <end position="60"/>
    </location>
</feature>
<keyword evidence="1" id="KW-0472">Membrane</keyword>
<feature type="transmembrane region" description="Helical" evidence="1">
    <location>
        <begin position="6"/>
        <end position="27"/>
    </location>
</feature>
<accession>A0A5P9K218</accession>
<dbReference type="AlphaFoldDB" id="A0A5P9K218"/>
<sequence length="97" mass="10093">MTPPVIGIGVWLWGAFDPVLILVAAILGWKADQAGKVVVAAIGALAVAVLASWLITGLNIPWFAPVSHDSPMLLPVRAVAALIWAGGAYAVRRVTGR</sequence>
<dbReference type="Proteomes" id="UP000325614">
    <property type="component" value="Chromosome"/>
</dbReference>
<dbReference type="KEGG" id="mico:GDR74_08420"/>
<reference evidence="2 3" key="1">
    <citation type="submission" date="2019-10" db="EMBL/GenBank/DDBJ databases">
        <title>Isolation, Identification of Microvirga thermotolerans HR1, a novel thermophilic bacterium and Comparative Genomics of the genus Microvirga.</title>
        <authorList>
            <person name="Li J."/>
            <person name="Zhang W."/>
            <person name="Lin M."/>
            <person name="Wang J."/>
        </authorList>
    </citation>
    <scope>NUCLEOTIDE SEQUENCE [LARGE SCALE GENOMIC DNA]</scope>
    <source>
        <strain evidence="2 3">HR1</strain>
    </source>
</reference>
<feature type="transmembrane region" description="Helical" evidence="1">
    <location>
        <begin position="72"/>
        <end position="91"/>
    </location>
</feature>
<name>A0A5P9K218_9HYPH</name>
<organism evidence="2 3">
    <name type="scientific">Microvirga thermotolerans</name>
    <dbReference type="NCBI Taxonomy" id="2651334"/>
    <lineage>
        <taxon>Bacteria</taxon>
        <taxon>Pseudomonadati</taxon>
        <taxon>Pseudomonadota</taxon>
        <taxon>Alphaproteobacteria</taxon>
        <taxon>Hyphomicrobiales</taxon>
        <taxon>Methylobacteriaceae</taxon>
        <taxon>Microvirga</taxon>
    </lineage>
</organism>
<keyword evidence="3" id="KW-1185">Reference proteome</keyword>
<evidence type="ECO:0000313" key="3">
    <source>
        <dbReference type="Proteomes" id="UP000325614"/>
    </source>
</evidence>
<evidence type="ECO:0008006" key="4">
    <source>
        <dbReference type="Google" id="ProtNLM"/>
    </source>
</evidence>
<gene>
    <name evidence="2" type="ORF">GDR74_08420</name>
</gene>
<dbReference type="RefSeq" id="WP_152585888.1">
    <property type="nucleotide sequence ID" value="NZ_CP045423.1"/>
</dbReference>